<keyword evidence="2" id="KW-1185">Reference proteome</keyword>
<evidence type="ECO:0000313" key="2">
    <source>
        <dbReference type="Proteomes" id="UP000191691"/>
    </source>
</evidence>
<dbReference type="Proteomes" id="UP000191691">
    <property type="component" value="Unassembled WGS sequence"/>
</dbReference>
<reference evidence="2" key="1">
    <citation type="journal article" date="2017" name="Nat. Microbiol.">
        <title>Global analysis of biosynthetic gene clusters reveals vast potential of secondary metabolite production in Penicillium species.</title>
        <authorList>
            <person name="Nielsen J.C."/>
            <person name="Grijseels S."/>
            <person name="Prigent S."/>
            <person name="Ji B."/>
            <person name="Dainat J."/>
            <person name="Nielsen K.F."/>
            <person name="Frisvad J.C."/>
            <person name="Workman M."/>
            <person name="Nielsen J."/>
        </authorList>
    </citation>
    <scope>NUCLEOTIDE SEQUENCE [LARGE SCALE GENOMIC DNA]</scope>
    <source>
        <strain evidence="2">IBT 13039</strain>
    </source>
</reference>
<dbReference type="AlphaFoldDB" id="A0A1V6YVT3"/>
<gene>
    <name evidence="1" type="ORF">PENNAL_c0009G01794</name>
</gene>
<proteinExistence type="predicted"/>
<name>A0A1V6YVT3_PENNA</name>
<accession>A0A1V6YVT3</accession>
<evidence type="ECO:0000313" key="1">
    <source>
        <dbReference type="EMBL" id="OQE91541.1"/>
    </source>
</evidence>
<dbReference type="EMBL" id="MOOB01000009">
    <property type="protein sequence ID" value="OQE91541.1"/>
    <property type="molecule type" value="Genomic_DNA"/>
</dbReference>
<protein>
    <submittedName>
        <fullName evidence="1">Uncharacterized protein</fullName>
    </submittedName>
</protein>
<sequence>MRLFLESPQGNDEREDRYQRMLKNDYQIPVFRDADFDGDPNEGRMVVMQLLLSAINSYLLTQFGDYGMIRDNQIEDHQLQGFMWNFSRHADMVRALQCRLTRGGSDALGRLVSRPLTDIGRPSTELDLAGGPTFFGKLPQREGGSREQIENPENTQIRASCRPEGFDLDEADVFQQLGEFSLRNKVQFGCDEVMHDNPYNPGKQKGHALTVAELAEKQQRYLGRFFHEIQRPTKSEEGLDHGIHAVHEFLMRHGDILTGRGRPATQ</sequence>
<organism evidence="1 2">
    <name type="scientific">Penicillium nalgiovense</name>
    <dbReference type="NCBI Taxonomy" id="60175"/>
    <lineage>
        <taxon>Eukaryota</taxon>
        <taxon>Fungi</taxon>
        <taxon>Dikarya</taxon>
        <taxon>Ascomycota</taxon>
        <taxon>Pezizomycotina</taxon>
        <taxon>Eurotiomycetes</taxon>
        <taxon>Eurotiomycetidae</taxon>
        <taxon>Eurotiales</taxon>
        <taxon>Aspergillaceae</taxon>
        <taxon>Penicillium</taxon>
    </lineage>
</organism>
<comment type="caution">
    <text evidence="1">The sequence shown here is derived from an EMBL/GenBank/DDBJ whole genome shotgun (WGS) entry which is preliminary data.</text>
</comment>